<dbReference type="GO" id="GO:0031509">
    <property type="term" value="P:subtelomeric heterochromatin formation"/>
    <property type="evidence" value="ECO:0007669"/>
    <property type="project" value="TreeGrafter"/>
</dbReference>
<keyword evidence="1" id="KW-0539">Nucleus</keyword>
<dbReference type="InParanoid" id="G2YSR2"/>
<dbReference type="AlphaFoldDB" id="G2YSR2"/>
<dbReference type="InterPro" id="IPR013136">
    <property type="entry name" value="WSTF_Acf1_Cbp146"/>
</dbReference>
<feature type="domain" description="WAC" evidence="2">
    <location>
        <begin position="22"/>
        <end position="55"/>
    </location>
</feature>
<dbReference type="PANTHER" id="PTHR32075:SF6">
    <property type="entry name" value="ISWI CHROMATIN-REMODELING COMPLEX SUBUNIT YPL216W-RELATED"/>
    <property type="match status" value="1"/>
</dbReference>
<reference evidence="4" key="1">
    <citation type="journal article" date="2011" name="PLoS Genet.">
        <title>Genomic analysis of the necrotrophic fungal pathogens Sclerotinia sclerotiorum and Botrytis cinerea.</title>
        <authorList>
            <person name="Amselem J."/>
            <person name="Cuomo C.A."/>
            <person name="van Kan J.A."/>
            <person name="Viaud M."/>
            <person name="Benito E.P."/>
            <person name="Couloux A."/>
            <person name="Coutinho P.M."/>
            <person name="de Vries R.P."/>
            <person name="Dyer P.S."/>
            <person name="Fillinger S."/>
            <person name="Fournier E."/>
            <person name="Gout L."/>
            <person name="Hahn M."/>
            <person name="Kohn L."/>
            <person name="Lapalu N."/>
            <person name="Plummer K.M."/>
            <person name="Pradier J.M."/>
            <person name="Quevillon E."/>
            <person name="Sharon A."/>
            <person name="Simon A."/>
            <person name="ten Have A."/>
            <person name="Tudzynski B."/>
            <person name="Tudzynski P."/>
            <person name="Wincker P."/>
            <person name="Andrew M."/>
            <person name="Anthouard V."/>
            <person name="Beever R.E."/>
            <person name="Beffa R."/>
            <person name="Benoit I."/>
            <person name="Bouzid O."/>
            <person name="Brault B."/>
            <person name="Chen Z."/>
            <person name="Choquer M."/>
            <person name="Collemare J."/>
            <person name="Cotton P."/>
            <person name="Danchin E.G."/>
            <person name="Da Silva C."/>
            <person name="Gautier A."/>
            <person name="Giraud C."/>
            <person name="Giraud T."/>
            <person name="Gonzalez C."/>
            <person name="Grossetete S."/>
            <person name="Guldener U."/>
            <person name="Henrissat B."/>
            <person name="Howlett B.J."/>
            <person name="Kodira C."/>
            <person name="Kretschmer M."/>
            <person name="Lappartient A."/>
            <person name="Leroch M."/>
            <person name="Levis C."/>
            <person name="Mauceli E."/>
            <person name="Neuveglise C."/>
            <person name="Oeser B."/>
            <person name="Pearson M."/>
            <person name="Poulain J."/>
            <person name="Poussereau N."/>
            <person name="Quesneville H."/>
            <person name="Rascle C."/>
            <person name="Schumacher J."/>
            <person name="Segurens B."/>
            <person name="Sexton A."/>
            <person name="Silva E."/>
            <person name="Sirven C."/>
            <person name="Soanes D.M."/>
            <person name="Talbot N.J."/>
            <person name="Templeton M."/>
            <person name="Yandava C."/>
            <person name="Yarden O."/>
            <person name="Zeng Q."/>
            <person name="Rollins J.A."/>
            <person name="Lebrun M.H."/>
            <person name="Dickman M."/>
        </authorList>
    </citation>
    <scope>NUCLEOTIDE SEQUENCE [LARGE SCALE GENOMIC DNA]</scope>
    <source>
        <strain evidence="4">T4</strain>
    </source>
</reference>
<dbReference type="Proteomes" id="UP000008177">
    <property type="component" value="Unplaced contigs"/>
</dbReference>
<comment type="subcellular location">
    <subcellularLocation>
        <location evidence="1">Nucleus</location>
    </subcellularLocation>
</comment>
<name>G2YSR2_BOTF4</name>
<dbReference type="EMBL" id="FQ790351">
    <property type="protein sequence ID" value="CCD54660.1"/>
    <property type="molecule type" value="Genomic_DNA"/>
</dbReference>
<dbReference type="GO" id="GO:0005634">
    <property type="term" value="C:nucleus"/>
    <property type="evidence" value="ECO:0007669"/>
    <property type="project" value="UniProtKB-SubCell"/>
</dbReference>
<dbReference type="HOGENOM" id="CLU_3032134_0_0_1"/>
<evidence type="ECO:0000256" key="1">
    <source>
        <dbReference type="PROSITE-ProRule" id="PRU00475"/>
    </source>
</evidence>
<gene>
    <name evidence="3" type="ORF">BofuT4_uP127080.1</name>
</gene>
<organism evidence="3 4">
    <name type="scientific">Botryotinia fuckeliana (strain T4)</name>
    <name type="common">Noble rot fungus</name>
    <name type="synonym">Botrytis cinerea</name>
    <dbReference type="NCBI Taxonomy" id="999810"/>
    <lineage>
        <taxon>Eukaryota</taxon>
        <taxon>Fungi</taxon>
        <taxon>Dikarya</taxon>
        <taxon>Ascomycota</taxon>
        <taxon>Pezizomycotina</taxon>
        <taxon>Leotiomycetes</taxon>
        <taxon>Helotiales</taxon>
        <taxon>Sclerotiniaceae</taxon>
        <taxon>Botrytis</taxon>
    </lineage>
</organism>
<proteinExistence type="predicted"/>
<dbReference type="PROSITE" id="PS51136">
    <property type="entry name" value="WAC"/>
    <property type="match status" value="1"/>
</dbReference>
<accession>G2YSR2</accession>
<sequence length="55" mass="6579">MVLFKRKPVQYAPKPHVENEDTEVWVIPATGEYFLEYEQYLSRINSFARFQVILS</sequence>
<dbReference type="STRING" id="999810.G2YSR2"/>
<evidence type="ECO:0000259" key="2">
    <source>
        <dbReference type="PROSITE" id="PS51136"/>
    </source>
</evidence>
<evidence type="ECO:0000313" key="3">
    <source>
        <dbReference type="EMBL" id="CCD54660.1"/>
    </source>
</evidence>
<dbReference type="Pfam" id="PF10537">
    <property type="entry name" value="WAC_Acf1_DNA_bd"/>
    <property type="match status" value="1"/>
</dbReference>
<dbReference type="PANTHER" id="PTHR32075">
    <property type="entry name" value="ISWI CHROMATIN-REMODELING COMPLEX SUBUNIT YPL216W-RELATED"/>
    <property type="match status" value="1"/>
</dbReference>
<dbReference type="GO" id="GO:0000781">
    <property type="term" value="C:chromosome, telomeric region"/>
    <property type="evidence" value="ECO:0007669"/>
    <property type="project" value="GOC"/>
</dbReference>
<evidence type="ECO:0000313" key="4">
    <source>
        <dbReference type="Proteomes" id="UP000008177"/>
    </source>
</evidence>
<protein>
    <recommendedName>
        <fullName evidence="2">WAC domain-containing protein</fullName>
    </recommendedName>
</protein>